<feature type="transmembrane region" description="Helical" evidence="13">
    <location>
        <begin position="93"/>
        <end position="111"/>
    </location>
</feature>
<dbReference type="GO" id="GO:0010045">
    <property type="term" value="P:response to nickel cation"/>
    <property type="evidence" value="ECO:0007669"/>
    <property type="project" value="TreeGrafter"/>
</dbReference>
<dbReference type="Proteomes" id="UP000177080">
    <property type="component" value="Unassembled WGS sequence"/>
</dbReference>
<evidence type="ECO:0000313" key="14">
    <source>
        <dbReference type="EMBL" id="OGD03840.1"/>
    </source>
</evidence>
<feature type="transmembrane region" description="Helical" evidence="13">
    <location>
        <begin position="215"/>
        <end position="233"/>
    </location>
</feature>
<keyword evidence="11 13" id="KW-0472">Membrane</keyword>
<accession>A0A1F4ZBZ1</accession>
<evidence type="ECO:0000256" key="4">
    <source>
        <dbReference type="ARBA" id="ARBA00022448"/>
    </source>
</evidence>
<keyword evidence="6" id="KW-0533">Nickel</keyword>
<organism evidence="14 15">
    <name type="scientific">Candidatus Amesbacteria bacterium RIFCSPLOWO2_01_FULL_48_25</name>
    <dbReference type="NCBI Taxonomy" id="1797259"/>
    <lineage>
        <taxon>Bacteria</taxon>
        <taxon>Candidatus Amesiibacteriota</taxon>
    </lineage>
</organism>
<proteinExistence type="inferred from homology"/>
<dbReference type="GO" id="GO:0005886">
    <property type="term" value="C:plasma membrane"/>
    <property type="evidence" value="ECO:0007669"/>
    <property type="project" value="UniProtKB-SubCell"/>
</dbReference>
<dbReference type="STRING" id="1797259.A2989_02985"/>
<evidence type="ECO:0000256" key="1">
    <source>
        <dbReference type="ARBA" id="ARBA00002510"/>
    </source>
</evidence>
<evidence type="ECO:0000256" key="6">
    <source>
        <dbReference type="ARBA" id="ARBA00022596"/>
    </source>
</evidence>
<keyword evidence="12" id="KW-0170">Cobalt</keyword>
<evidence type="ECO:0000256" key="10">
    <source>
        <dbReference type="ARBA" id="ARBA00023112"/>
    </source>
</evidence>
<dbReference type="PANTHER" id="PTHR40659:SF1">
    <property type="entry name" value="NICKEL_COBALT EFFLUX SYSTEM RCNA"/>
    <property type="match status" value="1"/>
</dbReference>
<comment type="function">
    <text evidence="1">Efflux system for nickel and cobalt.</text>
</comment>
<evidence type="ECO:0000256" key="7">
    <source>
        <dbReference type="ARBA" id="ARBA00022692"/>
    </source>
</evidence>
<keyword evidence="7 13" id="KW-0812">Transmembrane</keyword>
<evidence type="ECO:0000313" key="15">
    <source>
        <dbReference type="Proteomes" id="UP000177080"/>
    </source>
</evidence>
<keyword evidence="10" id="KW-0921">Nickel transport</keyword>
<evidence type="ECO:0000256" key="3">
    <source>
        <dbReference type="ARBA" id="ARBA00022426"/>
    </source>
</evidence>
<evidence type="ECO:0000256" key="8">
    <source>
        <dbReference type="ARBA" id="ARBA00022989"/>
    </source>
</evidence>
<evidence type="ECO:0000256" key="11">
    <source>
        <dbReference type="ARBA" id="ARBA00023136"/>
    </source>
</evidence>
<dbReference type="AlphaFoldDB" id="A0A1F4ZBZ1"/>
<comment type="caution">
    <text evidence="14">The sequence shown here is derived from an EMBL/GenBank/DDBJ whole genome shotgun (WGS) entry which is preliminary data.</text>
</comment>
<dbReference type="EMBL" id="MEXN01000005">
    <property type="protein sequence ID" value="OGD03840.1"/>
    <property type="molecule type" value="Genomic_DNA"/>
</dbReference>
<keyword evidence="3" id="KW-0171">Cobalt transport</keyword>
<feature type="transmembrane region" description="Helical" evidence="13">
    <location>
        <begin position="170"/>
        <end position="195"/>
    </location>
</feature>
<evidence type="ECO:0000256" key="9">
    <source>
        <dbReference type="ARBA" id="ARBA00023065"/>
    </source>
</evidence>
<name>A0A1F4ZBZ1_9BACT</name>
<dbReference type="InterPro" id="IPR051224">
    <property type="entry name" value="NiCoT_RcnA"/>
</dbReference>
<dbReference type="PANTHER" id="PTHR40659">
    <property type="entry name" value="NICKEL/COBALT EFFLUX SYSTEM RCNA"/>
    <property type="match status" value="1"/>
</dbReference>
<evidence type="ECO:0000256" key="12">
    <source>
        <dbReference type="ARBA" id="ARBA00023285"/>
    </source>
</evidence>
<evidence type="ECO:0000256" key="13">
    <source>
        <dbReference type="RuleBase" id="RU362101"/>
    </source>
</evidence>
<dbReference type="Pfam" id="PF03824">
    <property type="entry name" value="NicO"/>
    <property type="match status" value="1"/>
</dbReference>
<sequence>MFLNTYVKVDKVPTKLAGLALFAAFVIGMLHALTPGHGKAIVAGYLVGEKGTITHAVQLGLIITITHTASVFILGLLALLLTQYIVPVTIIKWLNVVSGILVTGFGLYLLVTRIVDLFKPQHEHLHPHLHEDNVSKIDWKNLMPLGISGGIVPCVDALAILVVAVSVRKILFGIILLVIFSLGLASALVIGGVLVVVSKKMTLQKIPHFANTEKYISILSAVIVTGLGLAILLNKPT</sequence>
<gene>
    <name evidence="14" type="ORF">A2989_02985</name>
</gene>
<evidence type="ECO:0000256" key="5">
    <source>
        <dbReference type="ARBA" id="ARBA00022475"/>
    </source>
</evidence>
<feature type="transmembrane region" description="Helical" evidence="13">
    <location>
        <begin position="142"/>
        <end position="163"/>
    </location>
</feature>
<comment type="similarity">
    <text evidence="13">Belongs to the NiCoT transporter (TC 2.A.52) family.</text>
</comment>
<comment type="subcellular location">
    <subcellularLocation>
        <location evidence="2 13">Cell membrane</location>
        <topology evidence="2 13">Multi-pass membrane protein</topology>
    </subcellularLocation>
</comment>
<dbReference type="GO" id="GO:0046583">
    <property type="term" value="F:monoatomic cation efflux transmembrane transporter activity"/>
    <property type="evidence" value="ECO:0007669"/>
    <property type="project" value="TreeGrafter"/>
</dbReference>
<dbReference type="GO" id="GO:0006824">
    <property type="term" value="P:cobalt ion transport"/>
    <property type="evidence" value="ECO:0007669"/>
    <property type="project" value="UniProtKB-KW"/>
</dbReference>
<feature type="transmembrane region" description="Helical" evidence="13">
    <location>
        <begin position="56"/>
        <end position="81"/>
    </location>
</feature>
<dbReference type="InterPro" id="IPR011541">
    <property type="entry name" value="Ni/Co_transpt_high_affinity"/>
</dbReference>
<evidence type="ECO:0000256" key="2">
    <source>
        <dbReference type="ARBA" id="ARBA00004651"/>
    </source>
</evidence>
<reference evidence="14 15" key="1">
    <citation type="journal article" date="2016" name="Nat. Commun.">
        <title>Thousands of microbial genomes shed light on interconnected biogeochemical processes in an aquifer system.</title>
        <authorList>
            <person name="Anantharaman K."/>
            <person name="Brown C.T."/>
            <person name="Hug L.A."/>
            <person name="Sharon I."/>
            <person name="Castelle C.J."/>
            <person name="Probst A.J."/>
            <person name="Thomas B.C."/>
            <person name="Singh A."/>
            <person name="Wilkins M.J."/>
            <person name="Karaoz U."/>
            <person name="Brodie E.L."/>
            <person name="Williams K.H."/>
            <person name="Hubbard S.S."/>
            <person name="Banfield J.F."/>
        </authorList>
    </citation>
    <scope>NUCLEOTIDE SEQUENCE [LARGE SCALE GENOMIC DNA]</scope>
</reference>
<keyword evidence="9" id="KW-0406">Ion transport</keyword>
<keyword evidence="8 13" id="KW-1133">Transmembrane helix</keyword>
<keyword evidence="5" id="KW-1003">Cell membrane</keyword>
<dbReference type="GO" id="GO:0015099">
    <property type="term" value="F:nickel cation transmembrane transporter activity"/>
    <property type="evidence" value="ECO:0007669"/>
    <property type="project" value="UniProtKB-UniRule"/>
</dbReference>
<protein>
    <recommendedName>
        <fullName evidence="13">Nickel/cobalt efflux system</fullName>
    </recommendedName>
</protein>
<keyword evidence="4 13" id="KW-0813">Transport</keyword>
<dbReference type="GO" id="GO:0032025">
    <property type="term" value="P:response to cobalt ion"/>
    <property type="evidence" value="ECO:0007669"/>
    <property type="project" value="TreeGrafter"/>
</dbReference>